<dbReference type="KEGG" id="fte:Fluta_2582"/>
<organism evidence="1 2">
    <name type="scientific">Fluviicola taffensis (strain DSM 16823 / NCIMB 13979 / RW262)</name>
    <dbReference type="NCBI Taxonomy" id="755732"/>
    <lineage>
        <taxon>Bacteria</taxon>
        <taxon>Pseudomonadati</taxon>
        <taxon>Bacteroidota</taxon>
        <taxon>Flavobacteriia</taxon>
        <taxon>Flavobacteriales</taxon>
        <taxon>Crocinitomicaceae</taxon>
        <taxon>Fluviicola</taxon>
    </lineage>
</organism>
<gene>
    <name evidence="1" type="ordered locus">Fluta_2582</name>
</gene>
<reference evidence="2" key="2">
    <citation type="submission" date="2011-02" db="EMBL/GenBank/DDBJ databases">
        <title>The complete genome of Fluviicola taffensis DSM 16823.</title>
        <authorList>
            <consortium name="US DOE Joint Genome Institute (JGI-PGF)"/>
            <person name="Lucas S."/>
            <person name="Copeland A."/>
            <person name="Lapidus A."/>
            <person name="Bruce D."/>
            <person name="Goodwin L."/>
            <person name="Pitluck S."/>
            <person name="Kyrpides N."/>
            <person name="Mavromatis K."/>
            <person name="Ivanova N."/>
            <person name="Mikhailova N."/>
            <person name="Pagani I."/>
            <person name="Chertkov O."/>
            <person name="Detter J.C."/>
            <person name="Han C."/>
            <person name="Tapia R."/>
            <person name="Land M."/>
            <person name="Hauser L."/>
            <person name="Markowitz V."/>
            <person name="Cheng J.-F."/>
            <person name="Hugenholtz P."/>
            <person name="Woyke T."/>
            <person name="Wu D."/>
            <person name="Tindall B."/>
            <person name="Pomrenke H.G."/>
            <person name="Brambilla E."/>
            <person name="Klenk H.-P."/>
            <person name="Eisen J.A."/>
        </authorList>
    </citation>
    <scope>NUCLEOTIDE SEQUENCE [LARGE SCALE GENOMIC DNA]</scope>
    <source>
        <strain evidence="2">DSM 16823 / RW262 / RW262</strain>
    </source>
</reference>
<dbReference type="Proteomes" id="UP000007463">
    <property type="component" value="Chromosome"/>
</dbReference>
<name>F2IEM7_FLUTR</name>
<dbReference type="STRING" id="755732.Fluta_2582"/>
<dbReference type="HOGENOM" id="CLU_1395524_0_0_10"/>
<protein>
    <submittedName>
        <fullName evidence="1">Uncharacterized protein</fullName>
    </submittedName>
</protein>
<dbReference type="AlphaFoldDB" id="F2IEM7"/>
<accession>F2IEM7</accession>
<sequence length="208" mass="23654" precursor="true">MKNKGNIPNLELHKSKGMHFKLLSITLSLICLISCSGNESTTDSEAKERAELLKDPESTQKTKPDLLATIPFIKLPVVDSTNFDNCNGENKLSEKIISKLKLRSIDSNYENFHARYRIALSTPVDMIVITLAAEYEMKTYLISYTKEDYQVIDKVMISYDEIAESAFYSVGKITANEVVVTNYNYMGEEPVIDVKKYRIEKTGKFIEK</sequence>
<dbReference type="EMBL" id="CP002542">
    <property type="protein sequence ID" value="AEA44566.1"/>
    <property type="molecule type" value="Genomic_DNA"/>
</dbReference>
<keyword evidence="2" id="KW-1185">Reference proteome</keyword>
<evidence type="ECO:0000313" key="2">
    <source>
        <dbReference type="Proteomes" id="UP000007463"/>
    </source>
</evidence>
<reference evidence="1 2" key="1">
    <citation type="journal article" date="2011" name="Stand. Genomic Sci.">
        <title>Complete genome sequence of the gliding freshwater bacterium Fluviicola taffensis type strain (RW262).</title>
        <authorList>
            <person name="Woyke T."/>
            <person name="Chertkov O."/>
            <person name="Lapidus A."/>
            <person name="Nolan M."/>
            <person name="Lucas S."/>
            <person name="Del Rio T.G."/>
            <person name="Tice H."/>
            <person name="Cheng J.F."/>
            <person name="Tapia R."/>
            <person name="Han C."/>
            <person name="Goodwin L."/>
            <person name="Pitluck S."/>
            <person name="Liolios K."/>
            <person name="Pagani I."/>
            <person name="Ivanova N."/>
            <person name="Huntemann M."/>
            <person name="Mavromatis K."/>
            <person name="Mikhailova N."/>
            <person name="Pati A."/>
            <person name="Chen A."/>
            <person name="Palaniappan K."/>
            <person name="Land M."/>
            <person name="Hauser L."/>
            <person name="Brambilla E.M."/>
            <person name="Rohde M."/>
            <person name="Mwirichia R."/>
            <person name="Sikorski J."/>
            <person name="Tindall B.J."/>
            <person name="Goker M."/>
            <person name="Bristow J."/>
            <person name="Eisen J.A."/>
            <person name="Markowitz V."/>
            <person name="Hugenholtz P."/>
            <person name="Klenk H.P."/>
            <person name="Kyrpides N.C."/>
        </authorList>
    </citation>
    <scope>NUCLEOTIDE SEQUENCE [LARGE SCALE GENOMIC DNA]</scope>
    <source>
        <strain evidence="2">DSM 16823 / RW262 / RW262</strain>
    </source>
</reference>
<proteinExistence type="predicted"/>
<evidence type="ECO:0000313" key="1">
    <source>
        <dbReference type="EMBL" id="AEA44566.1"/>
    </source>
</evidence>